<sequence>MTMTTWMALAAIGLTLVAAGLTRPYWTPATKQLLRKLAGFRRHEIAIDGHQLVYHCCGKPSSPPLVLLHGFAGDCDNWLFYVRHFRRDFHVIVPDLPGFGETGALPQRSYSLNAQLARLAAFFDSIGLHRFHLAGNSLGGYFAAAYAADHPERVASLALFNAAGVDMPHRSPFYSAALEGRNLLLVRQAGDFDHVLKLVYHRPPWIPGWFKRDLTKQRIEVAAEQDQIFQEIFEQRLWLDTRLPRISMPTLVLWGDDDRVLDISSVSLFRQGIAHAEVAILPACGHVPMLEKPNETARLHRDFMDRAWRPLLPSDPPSAISAQSNAFGR</sequence>
<accession>A0ABV8MU58</accession>
<dbReference type="GO" id="GO:0016787">
    <property type="term" value="F:hydrolase activity"/>
    <property type="evidence" value="ECO:0007669"/>
    <property type="project" value="UniProtKB-KW"/>
</dbReference>
<dbReference type="EMBL" id="JBHSBU010000001">
    <property type="protein sequence ID" value="MFC4160375.1"/>
    <property type="molecule type" value="Genomic_DNA"/>
</dbReference>
<feature type="domain" description="AB hydrolase-1" evidence="1">
    <location>
        <begin position="63"/>
        <end position="293"/>
    </location>
</feature>
<dbReference type="PANTHER" id="PTHR43798:SF5">
    <property type="entry name" value="MONOACYLGLYCEROL LIPASE ABHD6"/>
    <property type="match status" value="1"/>
</dbReference>
<dbReference type="RefSeq" id="WP_378165131.1">
    <property type="nucleotide sequence ID" value="NZ_JBHSBU010000001.1"/>
</dbReference>
<dbReference type="PRINTS" id="PR00412">
    <property type="entry name" value="EPOXHYDRLASE"/>
</dbReference>
<dbReference type="PANTHER" id="PTHR43798">
    <property type="entry name" value="MONOACYLGLYCEROL LIPASE"/>
    <property type="match status" value="1"/>
</dbReference>
<dbReference type="SUPFAM" id="SSF53474">
    <property type="entry name" value="alpha/beta-Hydrolases"/>
    <property type="match status" value="1"/>
</dbReference>
<dbReference type="InterPro" id="IPR000073">
    <property type="entry name" value="AB_hydrolase_1"/>
</dbReference>
<evidence type="ECO:0000313" key="3">
    <source>
        <dbReference type="Proteomes" id="UP001595791"/>
    </source>
</evidence>
<evidence type="ECO:0000313" key="2">
    <source>
        <dbReference type="EMBL" id="MFC4160375.1"/>
    </source>
</evidence>
<dbReference type="Gene3D" id="3.40.50.1820">
    <property type="entry name" value="alpha/beta hydrolase"/>
    <property type="match status" value="1"/>
</dbReference>
<dbReference type="InterPro" id="IPR029058">
    <property type="entry name" value="AB_hydrolase_fold"/>
</dbReference>
<name>A0ABV8MU58_9NEIS</name>
<protein>
    <submittedName>
        <fullName evidence="2">Alpha/beta fold hydrolase</fullName>
    </submittedName>
</protein>
<organism evidence="2 3">
    <name type="scientific">Chitinimonas lacunae</name>
    <dbReference type="NCBI Taxonomy" id="1963018"/>
    <lineage>
        <taxon>Bacteria</taxon>
        <taxon>Pseudomonadati</taxon>
        <taxon>Pseudomonadota</taxon>
        <taxon>Betaproteobacteria</taxon>
        <taxon>Neisseriales</taxon>
        <taxon>Chitinibacteraceae</taxon>
        <taxon>Chitinimonas</taxon>
    </lineage>
</organism>
<dbReference type="InterPro" id="IPR050266">
    <property type="entry name" value="AB_hydrolase_sf"/>
</dbReference>
<dbReference type="InterPro" id="IPR000639">
    <property type="entry name" value="Epox_hydrolase-like"/>
</dbReference>
<evidence type="ECO:0000259" key="1">
    <source>
        <dbReference type="Pfam" id="PF00561"/>
    </source>
</evidence>
<proteinExistence type="predicted"/>
<gene>
    <name evidence="2" type="ORF">ACFOW7_13605</name>
</gene>
<comment type="caution">
    <text evidence="2">The sequence shown here is derived from an EMBL/GenBank/DDBJ whole genome shotgun (WGS) entry which is preliminary data.</text>
</comment>
<keyword evidence="3" id="KW-1185">Reference proteome</keyword>
<dbReference type="Proteomes" id="UP001595791">
    <property type="component" value="Unassembled WGS sequence"/>
</dbReference>
<dbReference type="Pfam" id="PF00561">
    <property type="entry name" value="Abhydrolase_1"/>
    <property type="match status" value="1"/>
</dbReference>
<dbReference type="PRINTS" id="PR00111">
    <property type="entry name" value="ABHYDROLASE"/>
</dbReference>
<keyword evidence="2" id="KW-0378">Hydrolase</keyword>
<reference evidence="3" key="1">
    <citation type="journal article" date="2019" name="Int. J. Syst. Evol. Microbiol.">
        <title>The Global Catalogue of Microorganisms (GCM) 10K type strain sequencing project: providing services to taxonomists for standard genome sequencing and annotation.</title>
        <authorList>
            <consortium name="The Broad Institute Genomics Platform"/>
            <consortium name="The Broad Institute Genome Sequencing Center for Infectious Disease"/>
            <person name="Wu L."/>
            <person name="Ma J."/>
        </authorList>
    </citation>
    <scope>NUCLEOTIDE SEQUENCE [LARGE SCALE GENOMIC DNA]</scope>
    <source>
        <strain evidence="3">LMG 29894</strain>
    </source>
</reference>